<dbReference type="Proteomes" id="UP000247454">
    <property type="component" value="Unassembled WGS sequence"/>
</dbReference>
<accession>A0A318T5K5</accession>
<organism evidence="2 3">
    <name type="scientific">Phyllobacterium leguminum</name>
    <dbReference type="NCBI Taxonomy" id="314237"/>
    <lineage>
        <taxon>Bacteria</taxon>
        <taxon>Pseudomonadati</taxon>
        <taxon>Pseudomonadota</taxon>
        <taxon>Alphaproteobacteria</taxon>
        <taxon>Hyphomicrobiales</taxon>
        <taxon>Phyllobacteriaceae</taxon>
        <taxon>Phyllobacterium</taxon>
    </lineage>
</organism>
<proteinExistence type="predicted"/>
<dbReference type="Pfam" id="PF04233">
    <property type="entry name" value="Phage_Mu_F"/>
    <property type="match status" value="1"/>
</dbReference>
<dbReference type="OrthoDB" id="952090at2"/>
<gene>
    <name evidence="2" type="ORF">C7477_103103</name>
</gene>
<name>A0A318T5K5_9HYPH</name>
<comment type="caution">
    <text evidence="2">The sequence shown here is derived from an EMBL/GenBank/DDBJ whole genome shotgun (WGS) entry which is preliminary data.</text>
</comment>
<evidence type="ECO:0000313" key="3">
    <source>
        <dbReference type="Proteomes" id="UP000247454"/>
    </source>
</evidence>
<reference evidence="2 3" key="1">
    <citation type="submission" date="2018-06" db="EMBL/GenBank/DDBJ databases">
        <title>Genomic Encyclopedia of Type Strains, Phase III (KMG-III): the genomes of soil and plant-associated and newly described type strains.</title>
        <authorList>
            <person name="Whitman W."/>
        </authorList>
    </citation>
    <scope>NUCLEOTIDE SEQUENCE [LARGE SCALE GENOMIC DNA]</scope>
    <source>
        <strain evidence="2 3">ORS 1419</strain>
    </source>
</reference>
<dbReference type="AlphaFoldDB" id="A0A318T5K5"/>
<keyword evidence="3" id="KW-1185">Reference proteome</keyword>
<evidence type="ECO:0000259" key="1">
    <source>
        <dbReference type="Pfam" id="PF04233"/>
    </source>
</evidence>
<evidence type="ECO:0000313" key="2">
    <source>
        <dbReference type="EMBL" id="PYE89595.1"/>
    </source>
</evidence>
<sequence length="555" mass="62811">MSMDRREAVYRRGDRMLSTFSSLINYSTPIAFAKEKSSDYERVERLVSTLEASVRAAFLRFVQTVQSDEAMREIAEFLGRGDVETALSVVDRHIARMAPVLSTVFDAAARDEVKSLADQVKSWAPSTGISFDPTNERAAALMRQNQLEFIREMQDSQRQSIRQALTQGLVDGSGPRGVAFSFRNAIGLTTQQEEAVRNYRRLLESGSREALGRDLRDRRYDRSIERASLAGEPLGGDQIDRMVDRYRQNAIKSRAETIAITETGRAISAARHEAFNQITEEVEIADDQIEREWKTHRDGRERPSHRNMQVRTVQGREAKFVTGNGVSMMRPHDPSGPSSEVIRCRCVQLMRIKKPEAKPQVAPEVSLKRLDDEARGAVLSAGQRDGFEHLGGYDRITREVLAQIDGSANNYVGFTDELEKKLRDPKSALVLHHNHPSSSSLSAQDLMMLNSYPGMHTVWAHGHNGSSYAAWEPKRLTEKVIVDTRKRVRRELERKVNTRKITPFNAKAVETHLVNLALERLGRMKYTAELRGDRASAYMEVQNMVEQILAEVTKR</sequence>
<dbReference type="InterPro" id="IPR006528">
    <property type="entry name" value="Phage_head_morphogenesis_dom"/>
</dbReference>
<dbReference type="EMBL" id="QJTF01000003">
    <property type="protein sequence ID" value="PYE89595.1"/>
    <property type="molecule type" value="Genomic_DNA"/>
</dbReference>
<protein>
    <submittedName>
        <fullName evidence="2">Phage Mu protein F like protein</fullName>
    </submittedName>
</protein>
<feature type="domain" description="Phage head morphogenesis" evidence="1">
    <location>
        <begin position="236"/>
        <end position="348"/>
    </location>
</feature>